<sequence>MDLGNVSEDMGAKLQAILPALGAPHAGSSTDGVPPVDLSIAENELLRGEQLHLIKEAIGDNLQLKDLAYPAGFGGEPELLMSLARFFNQYFRPSTSVDPSHIVATSGAGNALDALLCAVCNEGDKVLVAGPCWEGFAPYFRIHANVTPICVTASSLEAATGMEIVEAITAAYHADPYPERIRAVVLTNPNNPLGRCYAPEVLRECLWFCHAHDLHFISDEVYALSAFRTDPGSPPFMSALSLLDGKAGSGTSAVPPIMASRVHVVWSLSKDFGCSGVRLGCIVTQANDALRLGAGLASYWQVSSLASRLGTTLLGLPQLPELVWRNSKALGESYRLLTEGLEQVGIEYIPATHGLFILAKIIPGACTVQMETAAVRSLASMGLVVAQGQRFSPGVGQCGWIRITFATGAEKIQRALAVLARFRYA</sequence>
<dbReference type="PANTHER" id="PTHR43795:SF39">
    <property type="entry name" value="AMINOTRANSFERASE CLASS I_CLASSII DOMAIN-CONTAINING PROTEIN"/>
    <property type="match status" value="1"/>
</dbReference>
<keyword evidence="3" id="KW-0808">Transferase</keyword>
<keyword evidence="4" id="KW-1185">Reference proteome</keyword>
<proteinExistence type="predicted"/>
<dbReference type="InterPro" id="IPR015424">
    <property type="entry name" value="PyrdxlP-dep_Trfase"/>
</dbReference>
<reference evidence="3 4" key="1">
    <citation type="submission" date="2024-07" db="EMBL/GenBank/DDBJ databases">
        <title>Section-level genome sequencing and comparative genomics of Aspergillus sections Usti and Cavernicolus.</title>
        <authorList>
            <consortium name="Lawrence Berkeley National Laboratory"/>
            <person name="Nybo J.L."/>
            <person name="Vesth T.C."/>
            <person name="Theobald S."/>
            <person name="Frisvad J.C."/>
            <person name="Larsen T.O."/>
            <person name="Kjaerboelling I."/>
            <person name="Rothschild-Mancinelli K."/>
            <person name="Lyhne E.K."/>
            <person name="Kogle M.E."/>
            <person name="Barry K."/>
            <person name="Clum A."/>
            <person name="Na H."/>
            <person name="Ledsgaard L."/>
            <person name="Lin J."/>
            <person name="Lipzen A."/>
            <person name="Kuo A."/>
            <person name="Riley R."/>
            <person name="Mondo S."/>
            <person name="LaButti K."/>
            <person name="Haridas S."/>
            <person name="Pangalinan J."/>
            <person name="Salamov A.A."/>
            <person name="Simmons B.A."/>
            <person name="Magnuson J.K."/>
            <person name="Chen J."/>
            <person name="Drula E."/>
            <person name="Henrissat B."/>
            <person name="Wiebenga A."/>
            <person name="Lubbers R.J."/>
            <person name="Gomes A.C."/>
            <person name="Macurrencykelacurrency M.R."/>
            <person name="Stajich J."/>
            <person name="Grigoriev I.V."/>
            <person name="Mortensen U.H."/>
            <person name="De vries R.P."/>
            <person name="Baker S.E."/>
            <person name="Andersen M.R."/>
        </authorList>
    </citation>
    <scope>NUCLEOTIDE SEQUENCE [LARGE SCALE GENOMIC DNA]</scope>
    <source>
        <strain evidence="3 4">CBS 756.74</strain>
    </source>
</reference>
<protein>
    <submittedName>
        <fullName evidence="3">Pyridoxal phosphate-dependent transferase</fullName>
    </submittedName>
</protein>
<dbReference type="InterPro" id="IPR015422">
    <property type="entry name" value="PyrdxlP-dep_Trfase_small"/>
</dbReference>
<dbReference type="CDD" id="cd00609">
    <property type="entry name" value="AAT_like"/>
    <property type="match status" value="1"/>
</dbReference>
<keyword evidence="1" id="KW-0663">Pyridoxal phosphate</keyword>
<dbReference type="EMBL" id="JBFXLR010000030">
    <property type="protein sequence ID" value="KAL2847108.1"/>
    <property type="molecule type" value="Genomic_DNA"/>
</dbReference>
<evidence type="ECO:0000313" key="3">
    <source>
        <dbReference type="EMBL" id="KAL2847108.1"/>
    </source>
</evidence>
<evidence type="ECO:0000256" key="1">
    <source>
        <dbReference type="ARBA" id="ARBA00022898"/>
    </source>
</evidence>
<comment type="caution">
    <text evidence="3">The sequence shown here is derived from an EMBL/GenBank/DDBJ whole genome shotgun (WGS) entry which is preliminary data.</text>
</comment>
<gene>
    <name evidence="3" type="ORF">BJX68DRAFT_268408</name>
</gene>
<evidence type="ECO:0000313" key="4">
    <source>
        <dbReference type="Proteomes" id="UP001610444"/>
    </source>
</evidence>
<dbReference type="GeneID" id="98161251"/>
<name>A0ABR4K7B8_9EURO</name>
<dbReference type="GO" id="GO:0016740">
    <property type="term" value="F:transferase activity"/>
    <property type="evidence" value="ECO:0007669"/>
    <property type="project" value="UniProtKB-KW"/>
</dbReference>
<dbReference type="InterPro" id="IPR015421">
    <property type="entry name" value="PyrdxlP-dep_Trfase_major"/>
</dbReference>
<dbReference type="SUPFAM" id="SSF53383">
    <property type="entry name" value="PLP-dependent transferases"/>
    <property type="match status" value="1"/>
</dbReference>
<accession>A0ABR4K7B8</accession>
<organism evidence="3 4">
    <name type="scientific">Aspergillus pseudodeflectus</name>
    <dbReference type="NCBI Taxonomy" id="176178"/>
    <lineage>
        <taxon>Eukaryota</taxon>
        <taxon>Fungi</taxon>
        <taxon>Dikarya</taxon>
        <taxon>Ascomycota</taxon>
        <taxon>Pezizomycotina</taxon>
        <taxon>Eurotiomycetes</taxon>
        <taxon>Eurotiomycetidae</taxon>
        <taxon>Eurotiales</taxon>
        <taxon>Aspergillaceae</taxon>
        <taxon>Aspergillus</taxon>
        <taxon>Aspergillus subgen. Nidulantes</taxon>
    </lineage>
</organism>
<dbReference type="InterPro" id="IPR004839">
    <property type="entry name" value="Aminotransferase_I/II_large"/>
</dbReference>
<dbReference type="InterPro" id="IPR050478">
    <property type="entry name" value="Ethylene_sulfur-biosynth"/>
</dbReference>
<dbReference type="RefSeq" id="XP_070897555.1">
    <property type="nucleotide sequence ID" value="XM_071046087.1"/>
</dbReference>
<dbReference type="Proteomes" id="UP001610444">
    <property type="component" value="Unassembled WGS sequence"/>
</dbReference>
<dbReference type="Pfam" id="PF00155">
    <property type="entry name" value="Aminotran_1_2"/>
    <property type="match status" value="1"/>
</dbReference>
<dbReference type="PANTHER" id="PTHR43795">
    <property type="entry name" value="BIFUNCTIONAL ASPARTATE AMINOTRANSFERASE AND GLUTAMATE/ASPARTATE-PREPHENATE AMINOTRANSFERASE-RELATED"/>
    <property type="match status" value="1"/>
</dbReference>
<evidence type="ECO:0000259" key="2">
    <source>
        <dbReference type="Pfam" id="PF00155"/>
    </source>
</evidence>
<dbReference type="Gene3D" id="3.40.640.10">
    <property type="entry name" value="Type I PLP-dependent aspartate aminotransferase-like (Major domain)"/>
    <property type="match status" value="1"/>
</dbReference>
<dbReference type="Gene3D" id="3.90.1150.10">
    <property type="entry name" value="Aspartate Aminotransferase, domain 1"/>
    <property type="match status" value="1"/>
</dbReference>
<feature type="domain" description="Aminotransferase class I/classII large" evidence="2">
    <location>
        <begin position="36"/>
        <end position="418"/>
    </location>
</feature>